<dbReference type="SUPFAM" id="SSF50998">
    <property type="entry name" value="Quinoprotein alcohol dehydrogenase-like"/>
    <property type="match status" value="2"/>
</dbReference>
<gene>
    <name evidence="3" type="ORF">DU484_12100</name>
</gene>
<dbReference type="PANTHER" id="PTHR34512:SF30">
    <property type="entry name" value="OUTER MEMBRANE PROTEIN ASSEMBLY FACTOR BAMB"/>
    <property type="match status" value="1"/>
</dbReference>
<proteinExistence type="predicted"/>
<dbReference type="InterPro" id="IPR015943">
    <property type="entry name" value="WD40/YVTN_repeat-like_dom_sf"/>
</dbReference>
<dbReference type="InterPro" id="IPR018391">
    <property type="entry name" value="PQQ_b-propeller_rpt"/>
</dbReference>
<feature type="compositionally biased region" description="Basic and acidic residues" evidence="1">
    <location>
        <begin position="517"/>
        <end position="527"/>
    </location>
</feature>
<dbReference type="Gene3D" id="2.130.10.10">
    <property type="entry name" value="YVTN repeat-like/Quinoprotein amine dehydrogenase"/>
    <property type="match status" value="1"/>
</dbReference>
<feature type="domain" description="Pyrrolo-quinoline quinone repeat" evidence="2">
    <location>
        <begin position="376"/>
        <end position="470"/>
    </location>
</feature>
<feature type="region of interest" description="Disordered" evidence="1">
    <location>
        <begin position="472"/>
        <end position="532"/>
    </location>
</feature>
<feature type="region of interest" description="Disordered" evidence="1">
    <location>
        <begin position="70"/>
        <end position="129"/>
    </location>
</feature>
<dbReference type="PANTHER" id="PTHR34512">
    <property type="entry name" value="CELL SURFACE PROTEIN"/>
    <property type="match status" value="1"/>
</dbReference>
<feature type="compositionally biased region" description="Low complexity" evidence="1">
    <location>
        <begin position="78"/>
        <end position="99"/>
    </location>
</feature>
<feature type="compositionally biased region" description="Polar residues" evidence="1">
    <location>
        <begin position="100"/>
        <end position="116"/>
    </location>
</feature>
<dbReference type="Proteomes" id="UP000252985">
    <property type="component" value="Chromosome"/>
</dbReference>
<reference evidence="3 4" key="1">
    <citation type="submission" date="2018-07" db="EMBL/GenBank/DDBJ databases">
        <title>Genome sequences of Haloplanus sp. CBA1112.</title>
        <authorList>
            <person name="Kim Y.B."/>
            <person name="Roh S.W."/>
        </authorList>
    </citation>
    <scope>NUCLEOTIDE SEQUENCE [LARGE SCALE GENOMIC DNA]</scope>
    <source>
        <strain evidence="3 4">CBA1112</strain>
    </source>
</reference>
<dbReference type="Gene3D" id="2.40.128.630">
    <property type="match status" value="1"/>
</dbReference>
<feature type="domain" description="Pyrrolo-quinoline quinone repeat" evidence="2">
    <location>
        <begin position="167"/>
        <end position="313"/>
    </location>
</feature>
<organism evidence="3 4">
    <name type="scientific">Haloplanus rubicundus</name>
    <dbReference type="NCBI Taxonomy" id="1547898"/>
    <lineage>
        <taxon>Archaea</taxon>
        <taxon>Methanobacteriati</taxon>
        <taxon>Methanobacteriota</taxon>
        <taxon>Stenosarchaea group</taxon>
        <taxon>Halobacteria</taxon>
        <taxon>Halobacteriales</taxon>
        <taxon>Haloferacaceae</taxon>
        <taxon>Haloplanus</taxon>
    </lineage>
</organism>
<dbReference type="KEGG" id="haq:DU484_12100"/>
<protein>
    <recommendedName>
        <fullName evidence="2">Pyrrolo-quinoline quinone repeat domain-containing protein</fullName>
    </recommendedName>
</protein>
<accession>A0A345EEA2</accession>
<dbReference type="Pfam" id="PF13360">
    <property type="entry name" value="PQQ_2"/>
    <property type="match status" value="2"/>
</dbReference>
<dbReference type="SMART" id="SM00564">
    <property type="entry name" value="PQQ"/>
    <property type="match status" value="7"/>
</dbReference>
<evidence type="ECO:0000256" key="1">
    <source>
        <dbReference type="SAM" id="MobiDB-lite"/>
    </source>
</evidence>
<dbReference type="InterPro" id="IPR011047">
    <property type="entry name" value="Quinoprotein_ADH-like_sf"/>
</dbReference>
<name>A0A345EEA2_9EURY</name>
<sequence length="566" mass="60069">MDDYNVRRSLSIHIPSASRSSQQISRRPTASETAIPFDGRIPLTSVPALHSRRQLLSLLGATVTLSGVAAGTPEDQSETATETPTATPTEAVGATATETDQQTQPPIGNHQTSSVTPARIGYDADGSRPRARAPISRRWCVGTEVAHRQSEVAVVDGTVLSATPEGLRALDARSGERRWQAEIDGGAPTIRDGRVYVATDNAVYCLGFDSGRELWTRRLSNVTGEPLLLNVDTQGTKVLIVTERTDEDGYTEGAVLHALDASTGETSYRISSEISAIYGHLAGRGTYVYGGTTTGSVVAFDLDAREVAWQSYLGEYVNSVAATAEAVYAGSHTGVVAALDRTTGDERWRTTLEGDEVAVRARPAVATKTVYVAATDGNLYALDRDTGEEQWRFDGGKRLSQPPTVVGSDDQSVIFGSDAGNVFSIDPASGEMYWTHQLEDRVNTPPVVVDGVVYIGDNSGRLYALANEDSNVGAESGSCRIPASEGTDRSQGDTDNDGVVNGQDYAPRDSSVQSKGDLQDRYGRSSSEDEDGEFLVGAGVGAGVSLSGVGLGYVLWGRETSDSDDP</sequence>
<evidence type="ECO:0000259" key="2">
    <source>
        <dbReference type="Pfam" id="PF13360"/>
    </source>
</evidence>
<evidence type="ECO:0000313" key="3">
    <source>
        <dbReference type="EMBL" id="AXG10524.1"/>
    </source>
</evidence>
<evidence type="ECO:0000313" key="4">
    <source>
        <dbReference type="Proteomes" id="UP000252985"/>
    </source>
</evidence>
<dbReference type="EMBL" id="CP031148">
    <property type="protein sequence ID" value="AXG10524.1"/>
    <property type="molecule type" value="Genomic_DNA"/>
</dbReference>
<dbReference type="AlphaFoldDB" id="A0A345EEA2"/>
<dbReference type="InterPro" id="IPR002372">
    <property type="entry name" value="PQQ_rpt_dom"/>
</dbReference>